<evidence type="ECO:0000259" key="1">
    <source>
        <dbReference type="Pfam" id="PF01844"/>
    </source>
</evidence>
<accession>A0A6J4MUW4</accession>
<dbReference type="InterPro" id="IPR003615">
    <property type="entry name" value="HNH_nuc"/>
</dbReference>
<organism evidence="2">
    <name type="scientific">uncultured Chloroflexia bacterium</name>
    <dbReference type="NCBI Taxonomy" id="1672391"/>
    <lineage>
        <taxon>Bacteria</taxon>
        <taxon>Bacillati</taxon>
        <taxon>Chloroflexota</taxon>
        <taxon>Chloroflexia</taxon>
        <taxon>environmental samples</taxon>
    </lineage>
</organism>
<sequence length="109" mass="12366">TVPDSEGRKRIGLHVSYERSQKNRRTAIEEHGTTCAVCSFNFDEFYGEDYADGYIQVHHLKPLSGYEGEVDPKTDLRPLCANCHAMAHRRRDAVTSIEELKALIEKAKS</sequence>
<dbReference type="AlphaFoldDB" id="A0A6J4MUW4"/>
<name>A0A6J4MUW4_9CHLR</name>
<dbReference type="InterPro" id="IPR002711">
    <property type="entry name" value="HNH"/>
</dbReference>
<feature type="non-terminal residue" evidence="2">
    <location>
        <position position="1"/>
    </location>
</feature>
<gene>
    <name evidence="2" type="ORF">AVDCRST_MAG93-8291</name>
</gene>
<dbReference type="CDD" id="cd00085">
    <property type="entry name" value="HNHc"/>
    <property type="match status" value="1"/>
</dbReference>
<reference evidence="2" key="1">
    <citation type="submission" date="2020-02" db="EMBL/GenBank/DDBJ databases">
        <authorList>
            <person name="Meier V. D."/>
        </authorList>
    </citation>
    <scope>NUCLEOTIDE SEQUENCE</scope>
    <source>
        <strain evidence="2">AVDCRST_MAG93</strain>
    </source>
</reference>
<protein>
    <recommendedName>
        <fullName evidence="1">HNH domain-containing protein</fullName>
    </recommendedName>
</protein>
<dbReference type="Pfam" id="PF01844">
    <property type="entry name" value="HNH"/>
    <property type="match status" value="1"/>
</dbReference>
<proteinExistence type="predicted"/>
<evidence type="ECO:0000313" key="2">
    <source>
        <dbReference type="EMBL" id="CAA9369519.1"/>
    </source>
</evidence>
<feature type="domain" description="HNH" evidence="1">
    <location>
        <begin position="35"/>
        <end position="90"/>
    </location>
</feature>
<dbReference type="Gene3D" id="1.10.30.50">
    <property type="match status" value="1"/>
</dbReference>
<dbReference type="GO" id="GO:0004519">
    <property type="term" value="F:endonuclease activity"/>
    <property type="evidence" value="ECO:0007669"/>
    <property type="project" value="InterPro"/>
</dbReference>
<dbReference type="GO" id="GO:0008270">
    <property type="term" value="F:zinc ion binding"/>
    <property type="evidence" value="ECO:0007669"/>
    <property type="project" value="InterPro"/>
</dbReference>
<dbReference type="GO" id="GO:0003676">
    <property type="term" value="F:nucleic acid binding"/>
    <property type="evidence" value="ECO:0007669"/>
    <property type="project" value="InterPro"/>
</dbReference>
<dbReference type="EMBL" id="CADCTR010002794">
    <property type="protein sequence ID" value="CAA9369519.1"/>
    <property type="molecule type" value="Genomic_DNA"/>
</dbReference>